<dbReference type="Pfam" id="PF00583">
    <property type="entry name" value="Acetyltransf_1"/>
    <property type="match status" value="1"/>
</dbReference>
<dbReference type="PANTHER" id="PTHR43877">
    <property type="entry name" value="AMINOALKYLPHOSPHONATE N-ACETYLTRANSFERASE-RELATED-RELATED"/>
    <property type="match status" value="1"/>
</dbReference>
<evidence type="ECO:0000256" key="2">
    <source>
        <dbReference type="ARBA" id="ARBA00023315"/>
    </source>
</evidence>
<dbReference type="PANTHER" id="PTHR43877:SF5">
    <property type="entry name" value="BLL8307 PROTEIN"/>
    <property type="match status" value="1"/>
</dbReference>
<dbReference type="InterPro" id="IPR000182">
    <property type="entry name" value="GNAT_dom"/>
</dbReference>
<feature type="domain" description="N-acetyltransferase" evidence="3">
    <location>
        <begin position="1"/>
        <end position="152"/>
    </location>
</feature>
<evidence type="ECO:0000259" key="3">
    <source>
        <dbReference type="PROSITE" id="PS51186"/>
    </source>
</evidence>
<dbReference type="InterPro" id="IPR016181">
    <property type="entry name" value="Acyl_CoA_acyltransferase"/>
</dbReference>
<gene>
    <name evidence="4" type="ORF">H5P27_16030</name>
</gene>
<dbReference type="AlphaFoldDB" id="A0A7X1B8L1"/>
<keyword evidence="5" id="KW-1185">Reference proteome</keyword>
<evidence type="ECO:0000256" key="1">
    <source>
        <dbReference type="ARBA" id="ARBA00022679"/>
    </source>
</evidence>
<dbReference type="EMBL" id="JACHVC010000013">
    <property type="protein sequence ID" value="MBC2607562.1"/>
    <property type="molecule type" value="Genomic_DNA"/>
</dbReference>
<evidence type="ECO:0000313" key="4">
    <source>
        <dbReference type="EMBL" id="MBC2607562.1"/>
    </source>
</evidence>
<dbReference type="InterPro" id="IPR050832">
    <property type="entry name" value="Bact_Acetyltransf"/>
</dbReference>
<dbReference type="RefSeq" id="WP_185662130.1">
    <property type="nucleotide sequence ID" value="NZ_CAWPOO010000013.1"/>
</dbReference>
<dbReference type="GO" id="GO:0016747">
    <property type="term" value="F:acyltransferase activity, transferring groups other than amino-acyl groups"/>
    <property type="evidence" value="ECO:0007669"/>
    <property type="project" value="InterPro"/>
</dbReference>
<keyword evidence="2" id="KW-0012">Acyltransferase</keyword>
<keyword evidence="1 4" id="KW-0808">Transferase</keyword>
<dbReference type="Proteomes" id="UP000526501">
    <property type="component" value="Unassembled WGS sequence"/>
</dbReference>
<dbReference type="PROSITE" id="PS51186">
    <property type="entry name" value="GNAT"/>
    <property type="match status" value="1"/>
</dbReference>
<protein>
    <submittedName>
        <fullName evidence="4">GNAT family N-acetyltransferase</fullName>
    </submittedName>
</protein>
<dbReference type="Gene3D" id="3.40.630.30">
    <property type="match status" value="1"/>
</dbReference>
<accession>A0A7X1B8L1</accession>
<organism evidence="4 5">
    <name type="scientific">Pelagicoccus albus</name>
    <dbReference type="NCBI Taxonomy" id="415222"/>
    <lineage>
        <taxon>Bacteria</taxon>
        <taxon>Pseudomonadati</taxon>
        <taxon>Verrucomicrobiota</taxon>
        <taxon>Opitutia</taxon>
        <taxon>Puniceicoccales</taxon>
        <taxon>Pelagicoccaceae</taxon>
        <taxon>Pelagicoccus</taxon>
    </lineage>
</organism>
<sequence>MQIRTDDLSGPEIANFLEEHLEDMRSVSPPESKHALDLDGLRSEKVTFWVALSARELVGCIALKELDPTHGEIKSMRTKDSVRGRGVGRTLLQHIILEARLRKYVRLSLETGRMPFFLPARTLYASVGFIVCDPFSDYKPDPNSVFMTIPIQG</sequence>
<dbReference type="CDD" id="cd04301">
    <property type="entry name" value="NAT_SF"/>
    <property type="match status" value="1"/>
</dbReference>
<proteinExistence type="predicted"/>
<comment type="caution">
    <text evidence="4">The sequence shown here is derived from an EMBL/GenBank/DDBJ whole genome shotgun (WGS) entry which is preliminary data.</text>
</comment>
<dbReference type="SUPFAM" id="SSF55729">
    <property type="entry name" value="Acyl-CoA N-acyltransferases (Nat)"/>
    <property type="match status" value="1"/>
</dbReference>
<reference evidence="4 5" key="1">
    <citation type="submission" date="2020-07" db="EMBL/GenBank/DDBJ databases">
        <authorList>
            <person name="Feng X."/>
        </authorList>
    </citation>
    <scope>NUCLEOTIDE SEQUENCE [LARGE SCALE GENOMIC DNA]</scope>
    <source>
        <strain evidence="4 5">JCM23202</strain>
    </source>
</reference>
<name>A0A7X1B8L1_9BACT</name>
<evidence type="ECO:0000313" key="5">
    <source>
        <dbReference type="Proteomes" id="UP000526501"/>
    </source>
</evidence>